<dbReference type="Gene3D" id="2.130.10.10">
    <property type="entry name" value="YVTN repeat-like/Quinoprotein amine dehydrogenase"/>
    <property type="match status" value="1"/>
</dbReference>
<dbReference type="SMART" id="SM00564">
    <property type="entry name" value="PQQ"/>
    <property type="match status" value="3"/>
</dbReference>
<dbReference type="Proteomes" id="UP000249522">
    <property type="component" value="Unassembled WGS sequence"/>
</dbReference>
<dbReference type="InterPro" id="IPR002372">
    <property type="entry name" value="PQQ_rpt_dom"/>
</dbReference>
<dbReference type="EMBL" id="QKRB01000053">
    <property type="protein sequence ID" value="PZD94449.1"/>
    <property type="molecule type" value="Genomic_DNA"/>
</dbReference>
<dbReference type="InterPro" id="IPR018391">
    <property type="entry name" value="PQQ_b-propeller_rpt"/>
</dbReference>
<accession>A0A2W1L6I9</accession>
<dbReference type="InterPro" id="IPR011047">
    <property type="entry name" value="Quinoprotein_ADH-like_sf"/>
</dbReference>
<sequence length="468" mass="51894">MNEHSSVASDKKNRSKRLWARTLLAGAAAGILLVQASVTMMTGTARAEQADISVRHNYPGPTHSSPVVKPVWTAQVDNYKNHEMQYGPVPQAAAADGRVFAFSGGKLAAWDASSGKRMWTYGKDLVPMVTYGKGTVYGFTVDHKLYAVNAKTGKQKWVSKESTWIDTRVRTEAIIPAEDTIYVIKGSMTFAFDATSGKLRWKANEPMADDNGTEYLAEVDGVVLRTFMVQGALTSVQLDAFDKKTGKKLWGHFGQGEGIKVENGIVYSVHYRYMQDEEDKPEHSVVINAFNLKTGDKKGERVYSWKLEGEPPYSYSWGQILLEGDDLYVEQDDKIAVYDFGSYKEGSKPVRTFTKPNDDKLQLLGIAQQRLMYRDFETGELTGVKTVNGQKIDLRAEGMPVQIDIYGKALFRGQQNGILHGMDLMSGQSLFQVRTGASEYAPTLKTDGIIIIQTPGKLTAVKLPKALR</sequence>
<gene>
    <name evidence="2" type="ORF">DNH61_18840</name>
</gene>
<keyword evidence="3" id="KW-1185">Reference proteome</keyword>
<protein>
    <recommendedName>
        <fullName evidence="1">Pyrrolo-quinoline quinone repeat domain-containing protein</fullName>
    </recommendedName>
</protein>
<dbReference type="OrthoDB" id="9794322at2"/>
<dbReference type="PANTHER" id="PTHR34512">
    <property type="entry name" value="CELL SURFACE PROTEIN"/>
    <property type="match status" value="1"/>
</dbReference>
<dbReference type="RefSeq" id="WP_111148238.1">
    <property type="nucleotide sequence ID" value="NZ_QKRB01000053.1"/>
</dbReference>
<comment type="caution">
    <text evidence="2">The sequence shown here is derived from an EMBL/GenBank/DDBJ whole genome shotgun (WGS) entry which is preliminary data.</text>
</comment>
<evidence type="ECO:0000259" key="1">
    <source>
        <dbReference type="Pfam" id="PF13360"/>
    </source>
</evidence>
<evidence type="ECO:0000313" key="2">
    <source>
        <dbReference type="EMBL" id="PZD94449.1"/>
    </source>
</evidence>
<organism evidence="2 3">
    <name type="scientific">Paenibacillus sambharensis</name>
    <dbReference type="NCBI Taxonomy" id="1803190"/>
    <lineage>
        <taxon>Bacteria</taxon>
        <taxon>Bacillati</taxon>
        <taxon>Bacillota</taxon>
        <taxon>Bacilli</taxon>
        <taxon>Bacillales</taxon>
        <taxon>Paenibacillaceae</taxon>
        <taxon>Paenibacillus</taxon>
    </lineage>
</organism>
<dbReference type="AlphaFoldDB" id="A0A2W1L6I9"/>
<dbReference type="PANTHER" id="PTHR34512:SF30">
    <property type="entry name" value="OUTER MEMBRANE PROTEIN ASSEMBLY FACTOR BAMB"/>
    <property type="match status" value="1"/>
</dbReference>
<dbReference type="SUPFAM" id="SSF50998">
    <property type="entry name" value="Quinoprotein alcohol dehydrogenase-like"/>
    <property type="match status" value="1"/>
</dbReference>
<dbReference type="InterPro" id="IPR015943">
    <property type="entry name" value="WD40/YVTN_repeat-like_dom_sf"/>
</dbReference>
<reference evidence="2 3" key="1">
    <citation type="submission" date="2018-06" db="EMBL/GenBank/DDBJ databases">
        <title>Paenibacillus imtechensis sp. nov.</title>
        <authorList>
            <person name="Pinnaka A.K."/>
            <person name="Singh H."/>
            <person name="Kaur M."/>
        </authorList>
    </citation>
    <scope>NUCLEOTIDE SEQUENCE [LARGE SCALE GENOMIC DNA]</scope>
    <source>
        <strain evidence="2 3">SMB1</strain>
    </source>
</reference>
<name>A0A2W1L6I9_9BACL</name>
<feature type="domain" description="Pyrrolo-quinoline quinone repeat" evidence="1">
    <location>
        <begin position="71"/>
        <end position="231"/>
    </location>
</feature>
<evidence type="ECO:0000313" key="3">
    <source>
        <dbReference type="Proteomes" id="UP000249522"/>
    </source>
</evidence>
<proteinExistence type="predicted"/>
<dbReference type="Pfam" id="PF13360">
    <property type="entry name" value="PQQ_2"/>
    <property type="match status" value="1"/>
</dbReference>